<gene>
    <name evidence="2" type="ORF">DARMORV10_C03P16870.1</name>
</gene>
<accession>A0A816I0T1</accession>
<dbReference type="Proteomes" id="UP001295469">
    <property type="component" value="Chromosome C03"/>
</dbReference>
<keyword evidence="1" id="KW-0732">Signal</keyword>
<sequence>MLISVAALFVFFGKFQEILAMSTHMISSTVRGNSVGVAFICACDKRIGAQVFRNKLFFIPVSSEINPVVTVEWVGEEGMDVTVVCPHCHSGCKYRGTAGPGTFHVIS</sequence>
<protein>
    <submittedName>
        <fullName evidence="2">(rape) hypothetical protein</fullName>
    </submittedName>
</protein>
<organism evidence="2">
    <name type="scientific">Brassica napus</name>
    <name type="common">Rape</name>
    <dbReference type="NCBI Taxonomy" id="3708"/>
    <lineage>
        <taxon>Eukaryota</taxon>
        <taxon>Viridiplantae</taxon>
        <taxon>Streptophyta</taxon>
        <taxon>Embryophyta</taxon>
        <taxon>Tracheophyta</taxon>
        <taxon>Spermatophyta</taxon>
        <taxon>Magnoliopsida</taxon>
        <taxon>eudicotyledons</taxon>
        <taxon>Gunneridae</taxon>
        <taxon>Pentapetalae</taxon>
        <taxon>rosids</taxon>
        <taxon>malvids</taxon>
        <taxon>Brassicales</taxon>
        <taxon>Brassicaceae</taxon>
        <taxon>Brassiceae</taxon>
        <taxon>Brassica</taxon>
    </lineage>
</organism>
<feature type="signal peptide" evidence="1">
    <location>
        <begin position="1"/>
        <end position="20"/>
    </location>
</feature>
<name>A0A816I0T1_BRANA</name>
<feature type="chain" id="PRO_5032751985" evidence="1">
    <location>
        <begin position="21"/>
        <end position="107"/>
    </location>
</feature>
<evidence type="ECO:0000313" key="2">
    <source>
        <dbReference type="EMBL" id="CAF1699022.1"/>
    </source>
</evidence>
<dbReference type="EMBL" id="HG994367">
    <property type="protein sequence ID" value="CAF1699022.1"/>
    <property type="molecule type" value="Genomic_DNA"/>
</dbReference>
<proteinExistence type="predicted"/>
<dbReference type="AlphaFoldDB" id="A0A816I0T1"/>
<evidence type="ECO:0000256" key="1">
    <source>
        <dbReference type="SAM" id="SignalP"/>
    </source>
</evidence>
<reference evidence="2" key="1">
    <citation type="submission" date="2021-01" db="EMBL/GenBank/DDBJ databases">
        <authorList>
            <consortium name="Genoscope - CEA"/>
            <person name="William W."/>
        </authorList>
    </citation>
    <scope>NUCLEOTIDE SEQUENCE</scope>
</reference>